<evidence type="ECO:0000313" key="2">
    <source>
        <dbReference type="EMBL" id="KAH7110857.1"/>
    </source>
</evidence>
<proteinExistence type="predicted"/>
<feature type="chain" id="PRO_5040130495" evidence="1">
    <location>
        <begin position="21"/>
        <end position="114"/>
    </location>
</feature>
<keyword evidence="1" id="KW-0732">Signal</keyword>
<evidence type="ECO:0000256" key="1">
    <source>
        <dbReference type="SAM" id="SignalP"/>
    </source>
</evidence>
<protein>
    <submittedName>
        <fullName evidence="2">Uncharacterized protein</fullName>
    </submittedName>
</protein>
<accession>A0A9P9D1N6</accession>
<gene>
    <name evidence="2" type="ORF">B0J11DRAFT_512361</name>
</gene>
<sequence length="114" mass="12554">MRALVLMIILLSLLANFALAASLESGLDTPLHCKDKNDTMSVLAKECDFYDPSTVLAGITFSARTLARRSSLLIFGQPGCQGLSPAGARVHGPQWIGQFSKLQWRYYSCYLKIN</sequence>
<comment type="caution">
    <text evidence="2">The sequence shown here is derived from an EMBL/GenBank/DDBJ whole genome shotgun (WGS) entry which is preliminary data.</text>
</comment>
<evidence type="ECO:0000313" key="3">
    <source>
        <dbReference type="Proteomes" id="UP000700596"/>
    </source>
</evidence>
<organism evidence="2 3">
    <name type="scientific">Dendryphion nanum</name>
    <dbReference type="NCBI Taxonomy" id="256645"/>
    <lineage>
        <taxon>Eukaryota</taxon>
        <taxon>Fungi</taxon>
        <taxon>Dikarya</taxon>
        <taxon>Ascomycota</taxon>
        <taxon>Pezizomycotina</taxon>
        <taxon>Dothideomycetes</taxon>
        <taxon>Pleosporomycetidae</taxon>
        <taxon>Pleosporales</taxon>
        <taxon>Torulaceae</taxon>
        <taxon>Dendryphion</taxon>
    </lineage>
</organism>
<dbReference type="EMBL" id="JAGMWT010000026">
    <property type="protein sequence ID" value="KAH7110857.1"/>
    <property type="molecule type" value="Genomic_DNA"/>
</dbReference>
<dbReference type="AlphaFoldDB" id="A0A9P9D1N6"/>
<name>A0A9P9D1N6_9PLEO</name>
<reference evidence="2" key="1">
    <citation type="journal article" date="2021" name="Nat. Commun.">
        <title>Genetic determinants of endophytism in the Arabidopsis root mycobiome.</title>
        <authorList>
            <person name="Mesny F."/>
            <person name="Miyauchi S."/>
            <person name="Thiergart T."/>
            <person name="Pickel B."/>
            <person name="Atanasova L."/>
            <person name="Karlsson M."/>
            <person name="Huettel B."/>
            <person name="Barry K.W."/>
            <person name="Haridas S."/>
            <person name="Chen C."/>
            <person name="Bauer D."/>
            <person name="Andreopoulos W."/>
            <person name="Pangilinan J."/>
            <person name="LaButti K."/>
            <person name="Riley R."/>
            <person name="Lipzen A."/>
            <person name="Clum A."/>
            <person name="Drula E."/>
            <person name="Henrissat B."/>
            <person name="Kohler A."/>
            <person name="Grigoriev I.V."/>
            <person name="Martin F.M."/>
            <person name="Hacquard S."/>
        </authorList>
    </citation>
    <scope>NUCLEOTIDE SEQUENCE</scope>
    <source>
        <strain evidence="2">MPI-CAGE-CH-0243</strain>
    </source>
</reference>
<dbReference type="InterPro" id="IPR010916">
    <property type="entry name" value="TonB_box_CS"/>
</dbReference>
<dbReference type="Proteomes" id="UP000700596">
    <property type="component" value="Unassembled WGS sequence"/>
</dbReference>
<feature type="signal peptide" evidence="1">
    <location>
        <begin position="1"/>
        <end position="20"/>
    </location>
</feature>
<dbReference type="PROSITE" id="PS00430">
    <property type="entry name" value="TONB_DEPENDENT_REC_1"/>
    <property type="match status" value="1"/>
</dbReference>
<keyword evidence="3" id="KW-1185">Reference proteome</keyword>